<proteinExistence type="predicted"/>
<gene>
    <name evidence="2" type="ORF">TTHERM_000863829</name>
</gene>
<sequence length="290" mass="33304">MSSEQKDYLSLLFQIGVLSFTSYASFHLMKVCSKEDQIHQEEMQRVKNAFNKIREYEPDELIEKLNNLYKNEKNQQKYIDCGKFFVKGVISCDAPIVSQQNQSIKLVYQDLRKYDLLATLLEKRVLQQSKQYNSSKKNYVSVFQLQPSTGILVNRNSNLCFVENIRNSKFGKVINFISTQENSSMNSINFASLGIGSVIKVGFEINEHGIKVGDKITVYGKVLFDKINKLIKFENPQHILQDKEEYSQYIDEVSLAGIGVFLFGALTIAQLIFLGNSIFELVKRKDSQKK</sequence>
<name>W7XEF8_TETTS</name>
<accession>W7XEF8</accession>
<dbReference type="Proteomes" id="UP000009168">
    <property type="component" value="Unassembled WGS sequence"/>
</dbReference>
<reference evidence="3" key="1">
    <citation type="journal article" date="2006" name="PLoS Biol.">
        <title>Macronuclear genome sequence of the ciliate Tetrahymena thermophila, a model eukaryote.</title>
        <authorList>
            <person name="Eisen J.A."/>
            <person name="Coyne R.S."/>
            <person name="Wu M."/>
            <person name="Wu D."/>
            <person name="Thiagarajan M."/>
            <person name="Wortman J.R."/>
            <person name="Badger J.H."/>
            <person name="Ren Q."/>
            <person name="Amedeo P."/>
            <person name="Jones K.M."/>
            <person name="Tallon L.J."/>
            <person name="Delcher A.L."/>
            <person name="Salzberg S.L."/>
            <person name="Silva J.C."/>
            <person name="Haas B.J."/>
            <person name="Majoros W.H."/>
            <person name="Farzad M."/>
            <person name="Carlton J.M."/>
            <person name="Smith R.K. Jr."/>
            <person name="Garg J."/>
            <person name="Pearlman R.E."/>
            <person name="Karrer K.M."/>
            <person name="Sun L."/>
            <person name="Manning G."/>
            <person name="Elde N.C."/>
            <person name="Turkewitz A.P."/>
            <person name="Asai D.J."/>
            <person name="Wilkes D.E."/>
            <person name="Wang Y."/>
            <person name="Cai H."/>
            <person name="Collins K."/>
            <person name="Stewart B.A."/>
            <person name="Lee S.R."/>
            <person name="Wilamowska K."/>
            <person name="Weinberg Z."/>
            <person name="Ruzzo W.L."/>
            <person name="Wloga D."/>
            <person name="Gaertig J."/>
            <person name="Frankel J."/>
            <person name="Tsao C.-C."/>
            <person name="Gorovsky M.A."/>
            <person name="Keeling P.J."/>
            <person name="Waller R.F."/>
            <person name="Patron N.J."/>
            <person name="Cherry J.M."/>
            <person name="Stover N.A."/>
            <person name="Krieger C.J."/>
            <person name="del Toro C."/>
            <person name="Ryder H.F."/>
            <person name="Williamson S.C."/>
            <person name="Barbeau R.A."/>
            <person name="Hamilton E.P."/>
            <person name="Orias E."/>
        </authorList>
    </citation>
    <scope>NUCLEOTIDE SEQUENCE [LARGE SCALE GENOMIC DNA]</scope>
    <source>
        <strain evidence="3">SB210</strain>
    </source>
</reference>
<keyword evidence="1" id="KW-1133">Transmembrane helix</keyword>
<organism evidence="2 3">
    <name type="scientific">Tetrahymena thermophila (strain SB210)</name>
    <dbReference type="NCBI Taxonomy" id="312017"/>
    <lineage>
        <taxon>Eukaryota</taxon>
        <taxon>Sar</taxon>
        <taxon>Alveolata</taxon>
        <taxon>Ciliophora</taxon>
        <taxon>Intramacronucleata</taxon>
        <taxon>Oligohymenophorea</taxon>
        <taxon>Hymenostomatida</taxon>
        <taxon>Tetrahymenina</taxon>
        <taxon>Tetrahymenidae</taxon>
        <taxon>Tetrahymena</taxon>
    </lineage>
</organism>
<dbReference type="AlphaFoldDB" id="W7XEF8"/>
<evidence type="ECO:0000313" key="2">
    <source>
        <dbReference type="EMBL" id="EWS71269.1"/>
    </source>
</evidence>
<feature type="transmembrane region" description="Helical" evidence="1">
    <location>
        <begin position="255"/>
        <end position="282"/>
    </location>
</feature>
<evidence type="ECO:0000313" key="3">
    <source>
        <dbReference type="Proteomes" id="UP000009168"/>
    </source>
</evidence>
<dbReference type="GeneID" id="24440964"/>
<dbReference type="EMBL" id="GG662285">
    <property type="protein sequence ID" value="EWS71269.1"/>
    <property type="molecule type" value="Genomic_DNA"/>
</dbReference>
<keyword evidence="1" id="KW-0472">Membrane</keyword>
<dbReference type="RefSeq" id="XP_012656201.1">
    <property type="nucleotide sequence ID" value="XM_012800747.1"/>
</dbReference>
<protein>
    <submittedName>
        <fullName evidence="2">Transmembrane protein, putative</fullName>
    </submittedName>
</protein>
<keyword evidence="3" id="KW-1185">Reference proteome</keyword>
<evidence type="ECO:0000256" key="1">
    <source>
        <dbReference type="SAM" id="Phobius"/>
    </source>
</evidence>
<dbReference type="KEGG" id="tet:TTHERM_000863829"/>
<dbReference type="InParanoid" id="W7XEF8"/>
<keyword evidence="1 2" id="KW-0812">Transmembrane</keyword>